<evidence type="ECO:0000313" key="3">
    <source>
        <dbReference type="EMBL" id="RNG18170.1"/>
    </source>
</evidence>
<dbReference type="RefSeq" id="WP_123104040.1">
    <property type="nucleotide sequence ID" value="NZ_RIBZ01000318.1"/>
</dbReference>
<keyword evidence="2" id="KW-0472">Membrane</keyword>
<dbReference type="EMBL" id="RIBZ01000318">
    <property type="protein sequence ID" value="RNG18170.1"/>
    <property type="molecule type" value="Genomic_DNA"/>
</dbReference>
<keyword evidence="4" id="KW-1185">Reference proteome</keyword>
<evidence type="ECO:0000256" key="2">
    <source>
        <dbReference type="SAM" id="Phobius"/>
    </source>
</evidence>
<evidence type="ECO:0000313" key="4">
    <source>
        <dbReference type="Proteomes" id="UP000275401"/>
    </source>
</evidence>
<sequence>MRGQLTLIRALVPHLLRTLPRTPMVLGSALAVVVCSLPLAVSTHPAPGDAALLLRVAAVLCTVPAAFALDDPAARTTAVLPVSLAARRVLRLTLTLAPLAVAWTVCGFLLRPALRPDERVAWSVPGLALEAAALGAATVMVAALGLRLSAAGRGSLLAAPSSVLLPLVLTLTPARSVLFAAPYAEGWDSSRRGWAVALVTTAGVTAVLLREGRPTTRRSSTRHTRPGSPQPAPSGESREAIHP</sequence>
<keyword evidence="2" id="KW-0812">Transmembrane</keyword>
<gene>
    <name evidence="3" type="ORF">EEJ42_27645</name>
</gene>
<reference evidence="3 4" key="1">
    <citation type="submission" date="2018-11" db="EMBL/GenBank/DDBJ databases">
        <title>The Potential of Streptomyces as Biocontrol Agents against the Tomato grey mould, Botrytis cinerea (Gray mold) Frontiers in Microbiology.</title>
        <authorList>
            <person name="Li D."/>
        </authorList>
    </citation>
    <scope>NUCLEOTIDE SEQUENCE [LARGE SCALE GENOMIC DNA]</scope>
    <source>
        <strain evidence="3 4">NEAU-LD23</strain>
    </source>
</reference>
<accession>A0A3M8VKS5</accession>
<comment type="caution">
    <text evidence="3">The sequence shown here is derived from an EMBL/GenBank/DDBJ whole genome shotgun (WGS) entry which is preliminary data.</text>
</comment>
<feature type="transmembrane region" description="Helical" evidence="2">
    <location>
        <begin position="21"/>
        <end position="40"/>
    </location>
</feature>
<feature type="transmembrane region" description="Helical" evidence="2">
    <location>
        <begin position="156"/>
        <end position="181"/>
    </location>
</feature>
<feature type="transmembrane region" description="Helical" evidence="2">
    <location>
        <begin position="52"/>
        <end position="69"/>
    </location>
</feature>
<dbReference type="AlphaFoldDB" id="A0A3M8VKS5"/>
<feature type="region of interest" description="Disordered" evidence="1">
    <location>
        <begin position="210"/>
        <end position="243"/>
    </location>
</feature>
<evidence type="ECO:0008006" key="5">
    <source>
        <dbReference type="Google" id="ProtNLM"/>
    </source>
</evidence>
<feature type="transmembrane region" description="Helical" evidence="2">
    <location>
        <begin position="193"/>
        <end position="209"/>
    </location>
</feature>
<proteinExistence type="predicted"/>
<keyword evidence="2" id="KW-1133">Transmembrane helix</keyword>
<protein>
    <recommendedName>
        <fullName evidence="5">ABC transporter</fullName>
    </recommendedName>
</protein>
<evidence type="ECO:0000256" key="1">
    <source>
        <dbReference type="SAM" id="MobiDB-lite"/>
    </source>
</evidence>
<organism evidence="3 4">
    <name type="scientific">Streptomyces botrytidirepellens</name>
    <dbReference type="NCBI Taxonomy" id="2486417"/>
    <lineage>
        <taxon>Bacteria</taxon>
        <taxon>Bacillati</taxon>
        <taxon>Actinomycetota</taxon>
        <taxon>Actinomycetes</taxon>
        <taxon>Kitasatosporales</taxon>
        <taxon>Streptomycetaceae</taxon>
        <taxon>Streptomyces</taxon>
    </lineage>
</organism>
<feature type="transmembrane region" description="Helical" evidence="2">
    <location>
        <begin position="89"/>
        <end position="110"/>
    </location>
</feature>
<name>A0A3M8VKS5_9ACTN</name>
<feature type="transmembrane region" description="Helical" evidence="2">
    <location>
        <begin position="122"/>
        <end position="144"/>
    </location>
</feature>
<dbReference type="Proteomes" id="UP000275401">
    <property type="component" value="Unassembled WGS sequence"/>
</dbReference>
<feature type="compositionally biased region" description="Basic residues" evidence="1">
    <location>
        <begin position="215"/>
        <end position="225"/>
    </location>
</feature>